<gene>
    <name evidence="1" type="ORF">GMARGA_LOCUS14865</name>
</gene>
<name>A0ABN7V652_GIGMA</name>
<sequence length="74" mass="8221">CIFAGTESIIANVRKTDDWVNGAVAGYDCALLLDLFYKVAKDIEPETLTVTDVPTDDYFKQKIIRSSSIYSRGV</sequence>
<comment type="caution">
    <text evidence="1">The sequence shown here is derived from an EMBL/GenBank/DDBJ whole genome shotgun (WGS) entry which is preliminary data.</text>
</comment>
<evidence type="ECO:0000313" key="1">
    <source>
        <dbReference type="EMBL" id="CAG8736008.1"/>
    </source>
</evidence>
<proteinExistence type="predicted"/>
<evidence type="ECO:0000313" key="2">
    <source>
        <dbReference type="Proteomes" id="UP000789901"/>
    </source>
</evidence>
<organism evidence="1 2">
    <name type="scientific">Gigaspora margarita</name>
    <dbReference type="NCBI Taxonomy" id="4874"/>
    <lineage>
        <taxon>Eukaryota</taxon>
        <taxon>Fungi</taxon>
        <taxon>Fungi incertae sedis</taxon>
        <taxon>Mucoromycota</taxon>
        <taxon>Glomeromycotina</taxon>
        <taxon>Glomeromycetes</taxon>
        <taxon>Diversisporales</taxon>
        <taxon>Gigasporaceae</taxon>
        <taxon>Gigaspora</taxon>
    </lineage>
</organism>
<keyword evidence="2" id="KW-1185">Reference proteome</keyword>
<dbReference type="Proteomes" id="UP000789901">
    <property type="component" value="Unassembled WGS sequence"/>
</dbReference>
<dbReference type="EMBL" id="CAJVQB010010032">
    <property type="protein sequence ID" value="CAG8736008.1"/>
    <property type="molecule type" value="Genomic_DNA"/>
</dbReference>
<protein>
    <submittedName>
        <fullName evidence="1">7692_t:CDS:1</fullName>
    </submittedName>
</protein>
<reference evidence="1 2" key="1">
    <citation type="submission" date="2021-06" db="EMBL/GenBank/DDBJ databases">
        <authorList>
            <person name="Kallberg Y."/>
            <person name="Tangrot J."/>
            <person name="Rosling A."/>
        </authorList>
    </citation>
    <scope>NUCLEOTIDE SEQUENCE [LARGE SCALE GENOMIC DNA]</scope>
    <source>
        <strain evidence="1 2">120-4 pot B 10/14</strain>
    </source>
</reference>
<accession>A0ABN7V652</accession>
<feature type="non-terminal residue" evidence="1">
    <location>
        <position position="1"/>
    </location>
</feature>